<feature type="transmembrane region" description="Helical" evidence="11">
    <location>
        <begin position="111"/>
        <end position="131"/>
    </location>
</feature>
<dbReference type="GO" id="GO:0015450">
    <property type="term" value="F:protein-transporting ATPase activity"/>
    <property type="evidence" value="ECO:0007669"/>
    <property type="project" value="InterPro"/>
</dbReference>
<dbReference type="SUPFAM" id="SSF82866">
    <property type="entry name" value="Multidrug efflux transporter AcrB transmembrane domain"/>
    <property type="match status" value="1"/>
</dbReference>
<keyword evidence="3" id="KW-0813">Transport</keyword>
<evidence type="ECO:0000259" key="12">
    <source>
        <dbReference type="PROSITE" id="PS50156"/>
    </source>
</evidence>
<dbReference type="EMBL" id="MFEG01000035">
    <property type="protein sequence ID" value="OGE75095.1"/>
    <property type="molecule type" value="Genomic_DNA"/>
</dbReference>
<feature type="transmembrane region" description="Helical" evidence="11">
    <location>
        <begin position="47"/>
        <end position="64"/>
    </location>
</feature>
<feature type="transmembrane region" description="Helical" evidence="11">
    <location>
        <begin position="162"/>
        <end position="179"/>
    </location>
</feature>
<evidence type="ECO:0000256" key="10">
    <source>
        <dbReference type="ARBA" id="ARBA00023136"/>
    </source>
</evidence>
<evidence type="ECO:0000256" key="7">
    <source>
        <dbReference type="ARBA" id="ARBA00022927"/>
    </source>
</evidence>
<feature type="domain" description="SSD" evidence="12">
    <location>
        <begin position="47"/>
        <end position="211"/>
    </location>
</feature>
<evidence type="ECO:0000256" key="4">
    <source>
        <dbReference type="ARBA" id="ARBA00022475"/>
    </source>
</evidence>
<keyword evidence="6 11" id="KW-0812">Transmembrane</keyword>
<evidence type="ECO:0000256" key="11">
    <source>
        <dbReference type="SAM" id="Phobius"/>
    </source>
</evidence>
<keyword evidence="7" id="KW-0653">Protein transport</keyword>
<dbReference type="InterPro" id="IPR000731">
    <property type="entry name" value="SSD"/>
</dbReference>
<feature type="transmembrane region" description="Helical" evidence="11">
    <location>
        <begin position="185"/>
        <end position="210"/>
    </location>
</feature>
<organism evidence="13 14">
    <name type="scientific">Candidatus Doudnabacteria bacterium RIFCSPHIGHO2_01_52_17</name>
    <dbReference type="NCBI Taxonomy" id="1817820"/>
    <lineage>
        <taxon>Bacteria</taxon>
        <taxon>Candidatus Doudnaibacteriota</taxon>
    </lineage>
</organism>
<keyword evidence="5" id="KW-0997">Cell inner membrane</keyword>
<dbReference type="GO" id="GO:0005886">
    <property type="term" value="C:plasma membrane"/>
    <property type="evidence" value="ECO:0007669"/>
    <property type="project" value="UniProtKB-SubCell"/>
</dbReference>
<keyword evidence="8 11" id="KW-1133">Transmembrane helix</keyword>
<dbReference type="InterPro" id="IPR022645">
    <property type="entry name" value="SecD/SecF_bac"/>
</dbReference>
<dbReference type="InterPro" id="IPR022813">
    <property type="entry name" value="SecD/SecF_arch_bac"/>
</dbReference>
<dbReference type="NCBIfam" id="TIGR00966">
    <property type="entry name" value="transloc_SecF"/>
    <property type="match status" value="1"/>
</dbReference>
<comment type="caution">
    <text evidence="13">The sequence shown here is derived from an EMBL/GenBank/DDBJ whole genome shotgun (WGS) entry which is preliminary data.</text>
</comment>
<feature type="transmembrane region" description="Helical" evidence="11">
    <location>
        <begin position="76"/>
        <end position="99"/>
    </location>
</feature>
<evidence type="ECO:0000256" key="1">
    <source>
        <dbReference type="ARBA" id="ARBA00004651"/>
    </source>
</evidence>
<name>A0A1F5NBU0_9BACT</name>
<evidence type="ECO:0000256" key="6">
    <source>
        <dbReference type="ARBA" id="ARBA00022692"/>
    </source>
</evidence>
<evidence type="ECO:0000313" key="14">
    <source>
        <dbReference type="Proteomes" id="UP000176547"/>
    </source>
</evidence>
<dbReference type="PROSITE" id="PS50156">
    <property type="entry name" value="SSD"/>
    <property type="match status" value="1"/>
</dbReference>
<gene>
    <name evidence="13" type="ORF">A3K06_03540</name>
</gene>
<evidence type="ECO:0000256" key="8">
    <source>
        <dbReference type="ARBA" id="ARBA00022989"/>
    </source>
</evidence>
<keyword evidence="9" id="KW-0811">Translocation</keyword>
<evidence type="ECO:0000256" key="3">
    <source>
        <dbReference type="ARBA" id="ARBA00022448"/>
    </source>
</evidence>
<accession>A0A1F5NBU0</accession>
<evidence type="ECO:0000256" key="2">
    <source>
        <dbReference type="ARBA" id="ARBA00015792"/>
    </source>
</evidence>
<dbReference type="Pfam" id="PF02355">
    <property type="entry name" value="SecD_SecF_C"/>
    <property type="match status" value="1"/>
</dbReference>
<evidence type="ECO:0000256" key="9">
    <source>
        <dbReference type="ARBA" id="ARBA00023010"/>
    </source>
</evidence>
<dbReference type="InterPro" id="IPR005665">
    <property type="entry name" value="SecF_bac"/>
</dbReference>
<protein>
    <recommendedName>
        <fullName evidence="2">Protein translocase subunit SecF</fullName>
    </recommendedName>
</protein>
<dbReference type="GO" id="GO:0006886">
    <property type="term" value="P:intracellular protein transport"/>
    <property type="evidence" value="ECO:0007669"/>
    <property type="project" value="InterPro"/>
</dbReference>
<evidence type="ECO:0000313" key="13">
    <source>
        <dbReference type="EMBL" id="OGE75095.1"/>
    </source>
</evidence>
<comment type="subcellular location">
    <subcellularLocation>
        <location evidence="1">Cell membrane</location>
        <topology evidence="1">Multi-pass membrane protein</topology>
    </subcellularLocation>
</comment>
<keyword evidence="4" id="KW-1003">Cell membrane</keyword>
<feature type="non-terminal residue" evidence="13">
    <location>
        <position position="1"/>
    </location>
</feature>
<dbReference type="PANTHER" id="PTHR30081">
    <property type="entry name" value="PROTEIN-EXPORT MEMBRANE PROTEIN SEC"/>
    <property type="match status" value="1"/>
</dbReference>
<dbReference type="InterPro" id="IPR048634">
    <property type="entry name" value="SecD_SecF_C"/>
</dbReference>
<reference evidence="13 14" key="1">
    <citation type="journal article" date="2016" name="Nat. Commun.">
        <title>Thousands of microbial genomes shed light on interconnected biogeochemical processes in an aquifer system.</title>
        <authorList>
            <person name="Anantharaman K."/>
            <person name="Brown C.T."/>
            <person name="Hug L.A."/>
            <person name="Sharon I."/>
            <person name="Castelle C.J."/>
            <person name="Probst A.J."/>
            <person name="Thomas B.C."/>
            <person name="Singh A."/>
            <person name="Wilkins M.J."/>
            <person name="Karaoz U."/>
            <person name="Brodie E.L."/>
            <person name="Williams K.H."/>
            <person name="Hubbard S.S."/>
            <person name="Banfield J.F."/>
        </authorList>
    </citation>
    <scope>NUCLEOTIDE SEQUENCE [LARGE SCALE GENOMIC DNA]</scope>
</reference>
<evidence type="ECO:0000256" key="5">
    <source>
        <dbReference type="ARBA" id="ARBA00022519"/>
    </source>
</evidence>
<keyword evidence="10 11" id="KW-0472">Membrane</keyword>
<dbReference type="PRINTS" id="PR01755">
    <property type="entry name" value="SECFTRNLCASE"/>
</dbReference>
<sequence>GFSLRTRELGEADGRRILGVFSSFGEIKHFSVASVDPLIGRELRTRSVWAALLVLAAIILYIAFAFRKVSKPVSSWFYGLAAVIALFHDIFIPLGVFSALGHFQGVEIDTLFVTAILTVLGFSVHDTIVVFDRIRENLKLNPGRNFEEIVGKSLSQTIVRSVNTSLAVLVVLSALYFFGPASTQYFALALIIGIIAGTYSSIFIASPLLVTWNNWRNK</sequence>
<proteinExistence type="predicted"/>
<dbReference type="PANTHER" id="PTHR30081:SF8">
    <property type="entry name" value="PROTEIN TRANSLOCASE SUBUNIT SECF"/>
    <property type="match status" value="1"/>
</dbReference>
<dbReference type="Gene3D" id="1.20.1640.10">
    <property type="entry name" value="Multidrug efflux transporter AcrB transmembrane domain"/>
    <property type="match status" value="1"/>
</dbReference>
<dbReference type="Proteomes" id="UP000176547">
    <property type="component" value="Unassembled WGS sequence"/>
</dbReference>
<dbReference type="AlphaFoldDB" id="A0A1F5NBU0"/>